<gene>
    <name evidence="9" type="ORF">SDRG_08725</name>
</gene>
<reference evidence="9 10" key="1">
    <citation type="submission" date="2012-04" db="EMBL/GenBank/DDBJ databases">
        <title>The Genome Sequence of Saprolegnia declina VS20.</title>
        <authorList>
            <consortium name="The Broad Institute Genome Sequencing Platform"/>
            <person name="Russ C."/>
            <person name="Nusbaum C."/>
            <person name="Tyler B."/>
            <person name="van West P."/>
            <person name="Dieguez-Uribeondo J."/>
            <person name="de Bruijn I."/>
            <person name="Tripathy S."/>
            <person name="Jiang R."/>
            <person name="Young S.K."/>
            <person name="Zeng Q."/>
            <person name="Gargeya S."/>
            <person name="Fitzgerald M."/>
            <person name="Haas B."/>
            <person name="Abouelleil A."/>
            <person name="Alvarado L."/>
            <person name="Arachchi H.M."/>
            <person name="Berlin A."/>
            <person name="Chapman S.B."/>
            <person name="Goldberg J."/>
            <person name="Griggs A."/>
            <person name="Gujja S."/>
            <person name="Hansen M."/>
            <person name="Howarth C."/>
            <person name="Imamovic A."/>
            <person name="Larimer J."/>
            <person name="McCowen C."/>
            <person name="Montmayeur A."/>
            <person name="Murphy C."/>
            <person name="Neiman D."/>
            <person name="Pearson M."/>
            <person name="Priest M."/>
            <person name="Roberts A."/>
            <person name="Saif S."/>
            <person name="Shea T."/>
            <person name="Sisk P."/>
            <person name="Sykes S."/>
            <person name="Wortman J."/>
            <person name="Nusbaum C."/>
            <person name="Birren B."/>
        </authorList>
    </citation>
    <scope>NUCLEOTIDE SEQUENCE [LARGE SCALE GENOMIC DNA]</scope>
    <source>
        <strain evidence="9 10">VS20</strain>
    </source>
</reference>
<evidence type="ECO:0000256" key="5">
    <source>
        <dbReference type="ARBA" id="ARBA00023242"/>
    </source>
</evidence>
<feature type="transmembrane region" description="Helical" evidence="7">
    <location>
        <begin position="512"/>
        <end position="531"/>
    </location>
</feature>
<dbReference type="OrthoDB" id="78389at2759"/>
<dbReference type="InterPro" id="IPR018996">
    <property type="entry name" value="Man1/Src1-like_C"/>
</dbReference>
<evidence type="ECO:0000256" key="2">
    <source>
        <dbReference type="ARBA" id="ARBA00022692"/>
    </source>
</evidence>
<protein>
    <recommendedName>
        <fullName evidence="8">Man1/Src1-like C-terminal domain-containing protein</fullName>
    </recommendedName>
</protein>
<evidence type="ECO:0000313" key="9">
    <source>
        <dbReference type="EMBL" id="EQC33620.1"/>
    </source>
</evidence>
<dbReference type="EMBL" id="JH767158">
    <property type="protein sequence ID" value="EQC33620.1"/>
    <property type="molecule type" value="Genomic_DNA"/>
</dbReference>
<evidence type="ECO:0000256" key="7">
    <source>
        <dbReference type="SAM" id="Phobius"/>
    </source>
</evidence>
<feature type="domain" description="Man1/Src1-like C-terminal" evidence="8">
    <location>
        <begin position="357"/>
        <end position="632"/>
    </location>
</feature>
<dbReference type="PANTHER" id="PTHR47808">
    <property type="entry name" value="INNER NUCLEAR MEMBRANE PROTEIN HEH2-RELATED"/>
    <property type="match status" value="1"/>
</dbReference>
<dbReference type="AlphaFoldDB" id="T0QIR2"/>
<dbReference type="GO" id="GO:0071763">
    <property type="term" value="P:nuclear membrane organization"/>
    <property type="evidence" value="ECO:0007669"/>
    <property type="project" value="TreeGrafter"/>
</dbReference>
<accession>T0QIR2</accession>
<dbReference type="VEuPathDB" id="FungiDB:SDRG_08725"/>
<keyword evidence="2 7" id="KW-0812">Transmembrane</keyword>
<feature type="compositionally biased region" description="Basic and acidic residues" evidence="6">
    <location>
        <begin position="118"/>
        <end position="138"/>
    </location>
</feature>
<dbReference type="GO" id="GO:0034399">
    <property type="term" value="C:nuclear periphery"/>
    <property type="evidence" value="ECO:0007669"/>
    <property type="project" value="TreeGrafter"/>
</dbReference>
<sequence>MAKTDAKEVKPRKRSKKIATTVTKDAPQDGAAKKRTPVKGPAKVAKPSPAKAPIETIVIDGDESETHKDDADAEAKPALTIEPVGATTTSAPDFLSPVSKLQRAQEIAAKDQEARLEAAEAKRLADSRQRGAKRKDMASDADAPAHAKVAKTGALETDVETTTTTTISQQTTIKAATHAVTRSKIVSEKKAKIVKTPDESATQYALRAANINKEERKKLAAAKAAIAEAGPEEAVAAETNEHTTTEATPVVATSPEDVYETPEFVARSTEDHFRSVSSSTTTTTFPDVMHVEEPVDDATSNAAPSTALVRSLPGPKRSSTARVIAYAGVIAAAVGAVVLGATSAYVEQLPHCDANATAADLHCRPCPPHGVCRDGALVDCDPSFIALRGECHEAMGLTRDSSLMASMLTEIWRSEATSVYCEAPLATRLQALDPLSVVQDLGHPSSVPLSTEALRQQLRADPAWKDIGPKTFGIAFTKALTRLGKKSDATFVDLTIDDASPLCRATTFVLEYFTSVVLAVVLVVLAIFVVVDNQTFTRDQELLARMLVVVEDELMTHAASRVDETEDAGYPIQYLRDHVIDILQLTRDEKYRVVSSVWDQLGAAVRTDPRIVERTITRAANGASVVIWEWVGGAKDFDASGPSFTPYDHATPAASVQSA</sequence>
<dbReference type="RefSeq" id="XP_008612843.1">
    <property type="nucleotide sequence ID" value="XM_008614621.1"/>
</dbReference>
<evidence type="ECO:0000256" key="6">
    <source>
        <dbReference type="SAM" id="MobiDB-lite"/>
    </source>
</evidence>
<dbReference type="InterPro" id="IPR044780">
    <property type="entry name" value="Heh2/Src1"/>
</dbReference>
<keyword evidence="3 7" id="KW-1133">Transmembrane helix</keyword>
<keyword evidence="10" id="KW-1185">Reference proteome</keyword>
<dbReference type="PANTHER" id="PTHR47808:SF2">
    <property type="entry name" value="LEM DOMAIN-CONTAINING PROTEIN 2"/>
    <property type="match status" value="1"/>
</dbReference>
<feature type="compositionally biased region" description="Basic and acidic residues" evidence="6">
    <location>
        <begin position="64"/>
        <end position="75"/>
    </location>
</feature>
<feature type="transmembrane region" description="Helical" evidence="7">
    <location>
        <begin position="323"/>
        <end position="346"/>
    </location>
</feature>
<feature type="region of interest" description="Disordered" evidence="6">
    <location>
        <begin position="1"/>
        <end position="94"/>
    </location>
</feature>
<dbReference type="GO" id="GO:0005783">
    <property type="term" value="C:endoplasmic reticulum"/>
    <property type="evidence" value="ECO:0007669"/>
    <property type="project" value="TreeGrafter"/>
</dbReference>
<dbReference type="Proteomes" id="UP000030762">
    <property type="component" value="Unassembled WGS sequence"/>
</dbReference>
<feature type="compositionally biased region" description="Low complexity" evidence="6">
    <location>
        <begin position="38"/>
        <end position="53"/>
    </location>
</feature>
<dbReference type="GeneID" id="19949452"/>
<organism evidence="9 10">
    <name type="scientific">Saprolegnia diclina (strain VS20)</name>
    <dbReference type="NCBI Taxonomy" id="1156394"/>
    <lineage>
        <taxon>Eukaryota</taxon>
        <taxon>Sar</taxon>
        <taxon>Stramenopiles</taxon>
        <taxon>Oomycota</taxon>
        <taxon>Saprolegniomycetes</taxon>
        <taxon>Saprolegniales</taxon>
        <taxon>Saprolegniaceae</taxon>
        <taxon>Saprolegnia</taxon>
    </lineage>
</organism>
<keyword evidence="4 7" id="KW-0472">Membrane</keyword>
<dbReference type="InParanoid" id="T0QIR2"/>
<evidence type="ECO:0000256" key="4">
    <source>
        <dbReference type="ARBA" id="ARBA00023136"/>
    </source>
</evidence>
<evidence type="ECO:0000256" key="1">
    <source>
        <dbReference type="ARBA" id="ARBA00004126"/>
    </source>
</evidence>
<dbReference type="GO" id="GO:0003682">
    <property type="term" value="F:chromatin binding"/>
    <property type="evidence" value="ECO:0007669"/>
    <property type="project" value="InterPro"/>
</dbReference>
<dbReference type="Pfam" id="PF09402">
    <property type="entry name" value="MSC"/>
    <property type="match status" value="1"/>
</dbReference>
<evidence type="ECO:0000256" key="3">
    <source>
        <dbReference type="ARBA" id="ARBA00022989"/>
    </source>
</evidence>
<dbReference type="OMA" id="EDELMTH"/>
<evidence type="ECO:0000259" key="8">
    <source>
        <dbReference type="Pfam" id="PF09402"/>
    </source>
</evidence>
<comment type="subcellular location">
    <subcellularLocation>
        <location evidence="1">Nucleus membrane</location>
    </subcellularLocation>
</comment>
<dbReference type="GO" id="GO:0005637">
    <property type="term" value="C:nuclear inner membrane"/>
    <property type="evidence" value="ECO:0007669"/>
    <property type="project" value="InterPro"/>
</dbReference>
<evidence type="ECO:0000313" key="10">
    <source>
        <dbReference type="Proteomes" id="UP000030762"/>
    </source>
</evidence>
<name>T0QIR2_SAPDV</name>
<proteinExistence type="predicted"/>
<keyword evidence="5" id="KW-0539">Nucleus</keyword>
<feature type="region of interest" description="Disordered" evidence="6">
    <location>
        <begin position="118"/>
        <end position="150"/>
    </location>
</feature>